<keyword evidence="6" id="KW-1185">Reference proteome</keyword>
<evidence type="ECO:0000256" key="4">
    <source>
        <dbReference type="SAM" id="Phobius"/>
    </source>
</evidence>
<dbReference type="GO" id="GO:0043386">
    <property type="term" value="P:mycotoxin biosynthetic process"/>
    <property type="evidence" value="ECO:0007669"/>
    <property type="project" value="InterPro"/>
</dbReference>
<dbReference type="EMBL" id="KV419426">
    <property type="protein sequence ID" value="KZS89626.1"/>
    <property type="molecule type" value="Genomic_DNA"/>
</dbReference>
<dbReference type="InterPro" id="IPR021765">
    <property type="entry name" value="UstYa-like"/>
</dbReference>
<reference evidence="5 6" key="1">
    <citation type="journal article" date="2016" name="Mol. Biol. Evol.">
        <title>Comparative Genomics of Early-Diverging Mushroom-Forming Fungi Provides Insights into the Origins of Lignocellulose Decay Capabilities.</title>
        <authorList>
            <person name="Nagy L.G."/>
            <person name="Riley R."/>
            <person name="Tritt A."/>
            <person name="Adam C."/>
            <person name="Daum C."/>
            <person name="Floudas D."/>
            <person name="Sun H."/>
            <person name="Yadav J.S."/>
            <person name="Pangilinan J."/>
            <person name="Larsson K.H."/>
            <person name="Matsuura K."/>
            <person name="Barry K."/>
            <person name="Labutti K."/>
            <person name="Kuo R."/>
            <person name="Ohm R.A."/>
            <person name="Bhattacharya S.S."/>
            <person name="Shirouzu T."/>
            <person name="Yoshinaga Y."/>
            <person name="Martin F.M."/>
            <person name="Grigoriev I.V."/>
            <person name="Hibbett D.S."/>
        </authorList>
    </citation>
    <scope>NUCLEOTIDE SEQUENCE [LARGE SCALE GENOMIC DNA]</scope>
    <source>
        <strain evidence="5 6">HHB9708</strain>
    </source>
</reference>
<sequence>MSYQPLASHSGLDRVEKYDDNETPGSTEADGEDYPQPSPNRSTTIALVACLSLSVILNILFGILLYGRTSPSDITLSRAGSAEQLYSPARDAIRYEQKVFDELGTRTIYHGPPNDETDQAWYDLYMVGLSRITKEEAAMLPNWTEPIAGDKDHYVITLDYIHQLHCLNMVRMALWPERYGEPVLGEPIMKDDPTPFDHVDHCINILRENIVCNADITPDPYQWDEDKRQIMPRFDSVRTCRNFEAIQEWQMQHRMTVPVETWKWTHVGN</sequence>
<evidence type="ECO:0000256" key="3">
    <source>
        <dbReference type="SAM" id="MobiDB-lite"/>
    </source>
</evidence>
<feature type="transmembrane region" description="Helical" evidence="4">
    <location>
        <begin position="45"/>
        <end position="66"/>
    </location>
</feature>
<feature type="region of interest" description="Disordered" evidence="3">
    <location>
        <begin position="1"/>
        <end position="38"/>
    </location>
</feature>
<keyword evidence="4" id="KW-0812">Transmembrane</keyword>
<evidence type="ECO:0000313" key="6">
    <source>
        <dbReference type="Proteomes" id="UP000076722"/>
    </source>
</evidence>
<gene>
    <name evidence="5" type="ORF">SISNIDRAFT_489052</name>
</gene>
<name>A0A164QG56_9AGAM</name>
<evidence type="ECO:0008006" key="7">
    <source>
        <dbReference type="Google" id="ProtNLM"/>
    </source>
</evidence>
<evidence type="ECO:0000256" key="2">
    <source>
        <dbReference type="ARBA" id="ARBA00035112"/>
    </source>
</evidence>
<dbReference type="AlphaFoldDB" id="A0A164QG56"/>
<accession>A0A164QG56</accession>
<feature type="compositionally biased region" description="Basic and acidic residues" evidence="3">
    <location>
        <begin position="11"/>
        <end position="20"/>
    </location>
</feature>
<proteinExistence type="inferred from homology"/>
<protein>
    <recommendedName>
        <fullName evidence="7">Tat pathway signal sequence</fullName>
    </recommendedName>
</protein>
<dbReference type="Pfam" id="PF11807">
    <property type="entry name" value="UstYa"/>
    <property type="match status" value="1"/>
</dbReference>
<dbReference type="Proteomes" id="UP000076722">
    <property type="component" value="Unassembled WGS sequence"/>
</dbReference>
<keyword evidence="4" id="KW-1133">Transmembrane helix</keyword>
<dbReference type="STRING" id="1314777.A0A164QG56"/>
<organism evidence="5 6">
    <name type="scientific">Sistotremastrum niveocremeum HHB9708</name>
    <dbReference type="NCBI Taxonomy" id="1314777"/>
    <lineage>
        <taxon>Eukaryota</taxon>
        <taxon>Fungi</taxon>
        <taxon>Dikarya</taxon>
        <taxon>Basidiomycota</taxon>
        <taxon>Agaricomycotina</taxon>
        <taxon>Agaricomycetes</taxon>
        <taxon>Sistotremastrales</taxon>
        <taxon>Sistotremastraceae</taxon>
        <taxon>Sertulicium</taxon>
        <taxon>Sertulicium niveocremeum</taxon>
    </lineage>
</organism>
<evidence type="ECO:0000313" key="5">
    <source>
        <dbReference type="EMBL" id="KZS89626.1"/>
    </source>
</evidence>
<comment type="pathway">
    <text evidence="1">Mycotoxin biosynthesis.</text>
</comment>
<evidence type="ECO:0000256" key="1">
    <source>
        <dbReference type="ARBA" id="ARBA00004685"/>
    </source>
</evidence>
<dbReference type="PANTHER" id="PTHR33365:SF4">
    <property type="entry name" value="CYCLOCHLOROTINE BIOSYNTHESIS PROTEIN O"/>
    <property type="match status" value="1"/>
</dbReference>
<dbReference type="PANTHER" id="PTHR33365">
    <property type="entry name" value="YALI0B05434P"/>
    <property type="match status" value="1"/>
</dbReference>
<comment type="similarity">
    <text evidence="2">Belongs to the ustYa family.</text>
</comment>
<keyword evidence="4" id="KW-0472">Membrane</keyword>